<protein>
    <submittedName>
        <fullName evidence="2">Uncharacterized protein</fullName>
    </submittedName>
</protein>
<gene>
    <name evidence="2" type="ORF">BDN71DRAFT_1451133</name>
</gene>
<sequence>MNNLVTSAQSAYFQDSQVHANPDCPVNIQRQLQALMLHAASPMPNTHREKPEPDSVTEFPPLSRALRCETCDKLRKDHNHNLPSHCHPSRKPGMIPISSELVLLYCGLIAFRQLQRKLDNEMAELQEMVNRLRAGPGGMDMVDVGAFIEGVRHRVCRIEQLAKEMASLSS</sequence>
<dbReference type="AlphaFoldDB" id="A0A9P6DEL9"/>
<accession>A0A9P6DEL9</accession>
<keyword evidence="1" id="KW-0175">Coiled coil</keyword>
<dbReference type="Proteomes" id="UP000807025">
    <property type="component" value="Unassembled WGS sequence"/>
</dbReference>
<organism evidence="2 3">
    <name type="scientific">Pleurotus eryngii</name>
    <name type="common">Boletus of the steppes</name>
    <dbReference type="NCBI Taxonomy" id="5323"/>
    <lineage>
        <taxon>Eukaryota</taxon>
        <taxon>Fungi</taxon>
        <taxon>Dikarya</taxon>
        <taxon>Basidiomycota</taxon>
        <taxon>Agaricomycotina</taxon>
        <taxon>Agaricomycetes</taxon>
        <taxon>Agaricomycetidae</taxon>
        <taxon>Agaricales</taxon>
        <taxon>Pleurotineae</taxon>
        <taxon>Pleurotaceae</taxon>
        <taxon>Pleurotus</taxon>
    </lineage>
</organism>
<dbReference type="EMBL" id="MU154597">
    <property type="protein sequence ID" value="KAF9492670.1"/>
    <property type="molecule type" value="Genomic_DNA"/>
</dbReference>
<keyword evidence="3" id="KW-1185">Reference proteome</keyword>
<comment type="caution">
    <text evidence="2">The sequence shown here is derived from an EMBL/GenBank/DDBJ whole genome shotgun (WGS) entry which is preliminary data.</text>
</comment>
<feature type="coiled-coil region" evidence="1">
    <location>
        <begin position="108"/>
        <end position="135"/>
    </location>
</feature>
<evidence type="ECO:0000313" key="3">
    <source>
        <dbReference type="Proteomes" id="UP000807025"/>
    </source>
</evidence>
<name>A0A9P6DEL9_PLEER</name>
<proteinExistence type="predicted"/>
<evidence type="ECO:0000313" key="2">
    <source>
        <dbReference type="EMBL" id="KAF9492670.1"/>
    </source>
</evidence>
<reference evidence="2" key="1">
    <citation type="submission" date="2020-11" db="EMBL/GenBank/DDBJ databases">
        <authorList>
            <consortium name="DOE Joint Genome Institute"/>
            <person name="Ahrendt S."/>
            <person name="Riley R."/>
            <person name="Andreopoulos W."/>
            <person name="Labutti K."/>
            <person name="Pangilinan J."/>
            <person name="Ruiz-Duenas F.J."/>
            <person name="Barrasa J.M."/>
            <person name="Sanchez-Garcia M."/>
            <person name="Camarero S."/>
            <person name="Miyauchi S."/>
            <person name="Serrano A."/>
            <person name="Linde D."/>
            <person name="Babiker R."/>
            <person name="Drula E."/>
            <person name="Ayuso-Fernandez I."/>
            <person name="Pacheco R."/>
            <person name="Padilla G."/>
            <person name="Ferreira P."/>
            <person name="Barriuso J."/>
            <person name="Kellner H."/>
            <person name="Castanera R."/>
            <person name="Alfaro M."/>
            <person name="Ramirez L."/>
            <person name="Pisabarro A.G."/>
            <person name="Kuo A."/>
            <person name="Tritt A."/>
            <person name="Lipzen A."/>
            <person name="He G."/>
            <person name="Yan M."/>
            <person name="Ng V."/>
            <person name="Cullen D."/>
            <person name="Martin F."/>
            <person name="Rosso M.-N."/>
            <person name="Henrissat B."/>
            <person name="Hibbett D."/>
            <person name="Martinez A.T."/>
            <person name="Grigoriev I.V."/>
        </authorList>
    </citation>
    <scope>NUCLEOTIDE SEQUENCE</scope>
    <source>
        <strain evidence="2">ATCC 90797</strain>
    </source>
</reference>
<evidence type="ECO:0000256" key="1">
    <source>
        <dbReference type="SAM" id="Coils"/>
    </source>
</evidence>